<sequence>MVFQNPDNQLVATVVEDDIAFGPENLGVEPKLIRHRVDEALKMVGMEGHQMDAPSKLSGGQKQRIAIAGILAMQPKCIVFDEPTAMLDPVGRHDVMETAHRLNKENGITIILITHYMDEAVSADMVYVIDDGKIVMQGKPKEVFSQVDRMKSYGLDVPQVTETAYNLKKMGIDIPDDILTVDEMVGAICQLKSTI</sequence>
<keyword evidence="2" id="KW-0547">Nucleotide-binding</keyword>
<dbReference type="InterPro" id="IPR003439">
    <property type="entry name" value="ABC_transporter-like_ATP-bd"/>
</dbReference>
<evidence type="ECO:0000313" key="5">
    <source>
        <dbReference type="EMBL" id="MPN28815.1"/>
    </source>
</evidence>
<evidence type="ECO:0000256" key="2">
    <source>
        <dbReference type="ARBA" id="ARBA00022741"/>
    </source>
</evidence>
<accession>A0A645GQ64</accession>
<dbReference type="EC" id="3.6.3.-" evidence="5"/>
<dbReference type="InterPro" id="IPR050095">
    <property type="entry name" value="ECF_ABC_transporter_ATP-bd"/>
</dbReference>
<gene>
    <name evidence="5" type="primary">ecfA1_23</name>
    <name evidence="5" type="ORF">SDC9_176260</name>
</gene>
<keyword evidence="5" id="KW-0378">Hydrolase</keyword>
<dbReference type="InterPro" id="IPR015856">
    <property type="entry name" value="ABC_transpr_CbiO/EcfA_su"/>
</dbReference>
<evidence type="ECO:0000256" key="1">
    <source>
        <dbReference type="ARBA" id="ARBA00022448"/>
    </source>
</evidence>
<keyword evidence="3 5" id="KW-0067">ATP-binding</keyword>
<dbReference type="SUPFAM" id="SSF52540">
    <property type="entry name" value="P-loop containing nucleoside triphosphate hydrolases"/>
    <property type="match status" value="1"/>
</dbReference>
<reference evidence="5" key="1">
    <citation type="submission" date="2019-08" db="EMBL/GenBank/DDBJ databases">
        <authorList>
            <person name="Kucharzyk K."/>
            <person name="Murdoch R.W."/>
            <person name="Higgins S."/>
            <person name="Loffler F."/>
        </authorList>
    </citation>
    <scope>NUCLEOTIDE SEQUENCE</scope>
</reference>
<dbReference type="InterPro" id="IPR017871">
    <property type="entry name" value="ABC_transporter-like_CS"/>
</dbReference>
<organism evidence="5">
    <name type="scientific">bioreactor metagenome</name>
    <dbReference type="NCBI Taxonomy" id="1076179"/>
    <lineage>
        <taxon>unclassified sequences</taxon>
        <taxon>metagenomes</taxon>
        <taxon>ecological metagenomes</taxon>
    </lineage>
</organism>
<keyword evidence="1" id="KW-0813">Transport</keyword>
<name>A0A645GQ64_9ZZZZ</name>
<feature type="domain" description="ABC transporter" evidence="4">
    <location>
        <begin position="2"/>
        <end position="85"/>
    </location>
</feature>
<dbReference type="GO" id="GO:0016887">
    <property type="term" value="F:ATP hydrolysis activity"/>
    <property type="evidence" value="ECO:0007669"/>
    <property type="project" value="InterPro"/>
</dbReference>
<proteinExistence type="predicted"/>
<dbReference type="InterPro" id="IPR027417">
    <property type="entry name" value="P-loop_NTPase"/>
</dbReference>
<dbReference type="Pfam" id="PF00005">
    <property type="entry name" value="ABC_tran"/>
    <property type="match status" value="1"/>
</dbReference>
<protein>
    <submittedName>
        <fullName evidence="5">Energy-coupling factor transporter ATP-binding protein EcfA1</fullName>
        <ecNumber evidence="5">3.6.3.-</ecNumber>
    </submittedName>
</protein>
<dbReference type="GO" id="GO:0042626">
    <property type="term" value="F:ATPase-coupled transmembrane transporter activity"/>
    <property type="evidence" value="ECO:0007669"/>
    <property type="project" value="TreeGrafter"/>
</dbReference>
<dbReference type="CDD" id="cd03225">
    <property type="entry name" value="ABC_cobalt_CbiO_domain1"/>
    <property type="match status" value="1"/>
</dbReference>
<dbReference type="PANTHER" id="PTHR43553:SF24">
    <property type="entry name" value="ENERGY-COUPLING FACTOR TRANSPORTER ATP-BINDING PROTEIN ECFA1"/>
    <property type="match status" value="1"/>
</dbReference>
<evidence type="ECO:0000259" key="4">
    <source>
        <dbReference type="Pfam" id="PF00005"/>
    </source>
</evidence>
<dbReference type="AlphaFoldDB" id="A0A645GQ64"/>
<evidence type="ECO:0000256" key="3">
    <source>
        <dbReference type="ARBA" id="ARBA00022840"/>
    </source>
</evidence>
<dbReference type="GO" id="GO:0005524">
    <property type="term" value="F:ATP binding"/>
    <property type="evidence" value="ECO:0007669"/>
    <property type="project" value="UniProtKB-KW"/>
</dbReference>
<dbReference type="Gene3D" id="3.40.50.300">
    <property type="entry name" value="P-loop containing nucleotide triphosphate hydrolases"/>
    <property type="match status" value="1"/>
</dbReference>
<dbReference type="GO" id="GO:0043190">
    <property type="term" value="C:ATP-binding cassette (ABC) transporter complex"/>
    <property type="evidence" value="ECO:0007669"/>
    <property type="project" value="TreeGrafter"/>
</dbReference>
<dbReference type="EMBL" id="VSSQ01079246">
    <property type="protein sequence ID" value="MPN28815.1"/>
    <property type="molecule type" value="Genomic_DNA"/>
</dbReference>
<comment type="caution">
    <text evidence="5">The sequence shown here is derived from an EMBL/GenBank/DDBJ whole genome shotgun (WGS) entry which is preliminary data.</text>
</comment>
<dbReference type="PANTHER" id="PTHR43553">
    <property type="entry name" value="HEAVY METAL TRANSPORTER"/>
    <property type="match status" value="1"/>
</dbReference>
<dbReference type="PROSITE" id="PS00211">
    <property type="entry name" value="ABC_TRANSPORTER_1"/>
    <property type="match status" value="1"/>
</dbReference>